<dbReference type="PROSITE" id="PS51194">
    <property type="entry name" value="HELICASE_CTER"/>
    <property type="match status" value="1"/>
</dbReference>
<keyword evidence="9" id="KW-0347">Helicase</keyword>
<dbReference type="Pfam" id="PF16124">
    <property type="entry name" value="RecQ_Zn_bind"/>
    <property type="match status" value="1"/>
</dbReference>
<evidence type="ECO:0000256" key="2">
    <source>
        <dbReference type="ARBA" id="ARBA00004123"/>
    </source>
</evidence>
<name>A0AAN8JPC4_PATCE</name>
<keyword evidence="4" id="KW-0235">DNA replication</keyword>
<feature type="region of interest" description="Disordered" evidence="21">
    <location>
        <begin position="122"/>
        <end position="141"/>
    </location>
</feature>
<dbReference type="SMART" id="SM00490">
    <property type="entry name" value="HELICc"/>
    <property type="match status" value="1"/>
</dbReference>
<dbReference type="SMART" id="SM00956">
    <property type="entry name" value="RQC"/>
    <property type="match status" value="1"/>
</dbReference>
<dbReference type="PANTHER" id="PTHR13710">
    <property type="entry name" value="DNA HELICASE RECQ FAMILY MEMBER"/>
    <property type="match status" value="1"/>
</dbReference>
<evidence type="ECO:0000256" key="14">
    <source>
        <dbReference type="ARBA" id="ARBA00023235"/>
    </source>
</evidence>
<evidence type="ECO:0000256" key="21">
    <source>
        <dbReference type="SAM" id="MobiDB-lite"/>
    </source>
</evidence>
<comment type="cofactor">
    <cofactor evidence="1">
        <name>Zn(2+)</name>
        <dbReference type="ChEBI" id="CHEBI:29105"/>
    </cofactor>
</comment>
<dbReference type="Gene3D" id="3.40.50.300">
    <property type="entry name" value="P-loop containing nucleotide triphosphate hydrolases"/>
    <property type="match status" value="2"/>
</dbReference>
<dbReference type="GO" id="GO:0043138">
    <property type="term" value="F:3'-5' DNA helicase activity"/>
    <property type="evidence" value="ECO:0007669"/>
    <property type="project" value="UniProtKB-EC"/>
</dbReference>
<feature type="region of interest" description="Disordered" evidence="21">
    <location>
        <begin position="1320"/>
        <end position="1440"/>
    </location>
</feature>
<keyword evidence="6" id="KW-0547">Nucleotide-binding</keyword>
<evidence type="ECO:0000259" key="22">
    <source>
        <dbReference type="PROSITE" id="PS50967"/>
    </source>
</evidence>
<dbReference type="GO" id="GO:0016787">
    <property type="term" value="F:hydrolase activity"/>
    <property type="evidence" value="ECO:0007669"/>
    <property type="project" value="UniProtKB-KW"/>
</dbReference>
<evidence type="ECO:0000259" key="24">
    <source>
        <dbReference type="PROSITE" id="PS51194"/>
    </source>
</evidence>
<dbReference type="GO" id="GO:0000724">
    <property type="term" value="P:double-strand break repair via homologous recombination"/>
    <property type="evidence" value="ECO:0007669"/>
    <property type="project" value="TreeGrafter"/>
</dbReference>
<evidence type="ECO:0000256" key="13">
    <source>
        <dbReference type="ARBA" id="ARBA00023204"/>
    </source>
</evidence>
<dbReference type="EC" id="5.6.2.4" evidence="17"/>
<keyword evidence="12" id="KW-0238">DNA-binding</keyword>
<dbReference type="SUPFAM" id="SSF46785">
    <property type="entry name" value="Winged helix' DNA-binding domain"/>
    <property type="match status" value="1"/>
</dbReference>
<dbReference type="FunFam" id="3.40.50.300:FF:000537">
    <property type="entry name" value="Bloom syndrome RecQ-like helicase"/>
    <property type="match status" value="1"/>
</dbReference>
<dbReference type="GO" id="GO:0005634">
    <property type="term" value="C:nucleus"/>
    <property type="evidence" value="ECO:0007669"/>
    <property type="project" value="UniProtKB-SubCell"/>
</dbReference>
<reference evidence="25 26" key="1">
    <citation type="submission" date="2024-01" db="EMBL/GenBank/DDBJ databases">
        <title>The genome of the rayed Mediterranean limpet Patella caerulea (Linnaeus, 1758).</title>
        <authorList>
            <person name="Anh-Thu Weber A."/>
            <person name="Halstead-Nussloch G."/>
        </authorList>
    </citation>
    <scope>NUCLEOTIDE SEQUENCE [LARGE SCALE GENOMIC DNA]</scope>
    <source>
        <strain evidence="25">AATW-2023a</strain>
        <tissue evidence="25">Whole specimen</tissue>
    </source>
</reference>
<feature type="compositionally biased region" description="Polar residues" evidence="21">
    <location>
        <begin position="1335"/>
        <end position="1347"/>
    </location>
</feature>
<dbReference type="InterPro" id="IPR036388">
    <property type="entry name" value="WH-like_DNA-bd_sf"/>
</dbReference>
<dbReference type="InterPro" id="IPR004589">
    <property type="entry name" value="DNA_helicase_ATP-dep_RecQ"/>
</dbReference>
<feature type="compositionally biased region" description="Polar residues" evidence="21">
    <location>
        <begin position="466"/>
        <end position="486"/>
    </location>
</feature>
<dbReference type="SUPFAM" id="SSF47819">
    <property type="entry name" value="HRDC-like"/>
    <property type="match status" value="1"/>
</dbReference>
<dbReference type="InterPro" id="IPR011545">
    <property type="entry name" value="DEAD/DEAH_box_helicase_dom"/>
</dbReference>
<evidence type="ECO:0000256" key="8">
    <source>
        <dbReference type="ARBA" id="ARBA00022801"/>
    </source>
</evidence>
<feature type="compositionally biased region" description="Low complexity" evidence="21">
    <location>
        <begin position="455"/>
        <end position="465"/>
    </location>
</feature>
<comment type="subcellular location">
    <subcellularLocation>
        <location evidence="2">Nucleus</location>
    </subcellularLocation>
</comment>
<dbReference type="FunFam" id="3.40.50.300:FF:000340">
    <property type="entry name" value="Bloom syndrome, RecQ helicase"/>
    <property type="match status" value="1"/>
</dbReference>
<dbReference type="Pfam" id="PF00271">
    <property type="entry name" value="Helicase_C"/>
    <property type="match status" value="1"/>
</dbReference>
<feature type="compositionally biased region" description="Low complexity" evidence="21">
    <location>
        <begin position="1402"/>
        <end position="1414"/>
    </location>
</feature>
<dbReference type="Gene3D" id="1.10.10.10">
    <property type="entry name" value="Winged helix-like DNA-binding domain superfamily/Winged helix DNA-binding domain"/>
    <property type="match status" value="1"/>
</dbReference>
<dbReference type="GO" id="GO:0005737">
    <property type="term" value="C:cytoplasm"/>
    <property type="evidence" value="ECO:0007669"/>
    <property type="project" value="TreeGrafter"/>
</dbReference>
<evidence type="ECO:0000256" key="1">
    <source>
        <dbReference type="ARBA" id="ARBA00001947"/>
    </source>
</evidence>
<evidence type="ECO:0000256" key="19">
    <source>
        <dbReference type="ARBA" id="ARBA00049360"/>
    </source>
</evidence>
<feature type="region of interest" description="Disordered" evidence="21">
    <location>
        <begin position="177"/>
        <end position="227"/>
    </location>
</feature>
<evidence type="ECO:0000256" key="12">
    <source>
        <dbReference type="ARBA" id="ARBA00023125"/>
    </source>
</evidence>
<evidence type="ECO:0000256" key="4">
    <source>
        <dbReference type="ARBA" id="ARBA00022705"/>
    </source>
</evidence>
<comment type="similarity">
    <text evidence="3">Belongs to the helicase family. RecQ subfamily.</text>
</comment>
<dbReference type="PANTHER" id="PTHR13710:SF153">
    <property type="entry name" value="RECQ-LIKE DNA HELICASE BLM"/>
    <property type="match status" value="1"/>
</dbReference>
<evidence type="ECO:0000256" key="16">
    <source>
        <dbReference type="ARBA" id="ARBA00034617"/>
    </source>
</evidence>
<evidence type="ECO:0000256" key="10">
    <source>
        <dbReference type="ARBA" id="ARBA00022833"/>
    </source>
</evidence>
<evidence type="ECO:0000256" key="18">
    <source>
        <dbReference type="ARBA" id="ARBA00044542"/>
    </source>
</evidence>
<keyword evidence="14" id="KW-0413">Isomerase</keyword>
<dbReference type="CDD" id="cd18794">
    <property type="entry name" value="SF2_C_RecQ"/>
    <property type="match status" value="1"/>
</dbReference>
<evidence type="ECO:0000256" key="15">
    <source>
        <dbReference type="ARBA" id="ARBA00023242"/>
    </source>
</evidence>
<dbReference type="InterPro" id="IPR032284">
    <property type="entry name" value="RecQ_Zn-bd"/>
</dbReference>
<feature type="domain" description="Helicase C-terminal" evidence="24">
    <location>
        <begin position="903"/>
        <end position="1049"/>
    </location>
</feature>
<dbReference type="EMBL" id="JAZGQO010000008">
    <property type="protein sequence ID" value="KAK6178985.1"/>
    <property type="molecule type" value="Genomic_DNA"/>
</dbReference>
<evidence type="ECO:0000256" key="17">
    <source>
        <dbReference type="ARBA" id="ARBA00034808"/>
    </source>
</evidence>
<feature type="compositionally biased region" description="Polar residues" evidence="21">
    <location>
        <begin position="47"/>
        <end position="59"/>
    </location>
</feature>
<keyword evidence="10" id="KW-0862">Zinc</keyword>
<feature type="compositionally biased region" description="Basic residues" evidence="21">
    <location>
        <begin position="1353"/>
        <end position="1365"/>
    </location>
</feature>
<keyword evidence="7" id="KW-0227">DNA damage</keyword>
<dbReference type="PROSITE" id="PS51192">
    <property type="entry name" value="HELICASE_ATP_BIND_1"/>
    <property type="match status" value="1"/>
</dbReference>
<keyword evidence="15" id="KW-0539">Nucleus</keyword>
<evidence type="ECO:0000259" key="23">
    <source>
        <dbReference type="PROSITE" id="PS51192"/>
    </source>
</evidence>
<dbReference type="Pfam" id="PF00570">
    <property type="entry name" value="HRDC"/>
    <property type="match status" value="1"/>
</dbReference>
<evidence type="ECO:0000256" key="20">
    <source>
        <dbReference type="ARBA" id="ARBA00073450"/>
    </source>
</evidence>
<accession>A0AAN8JPC4</accession>
<gene>
    <name evidence="25" type="ORF">SNE40_011447</name>
</gene>
<dbReference type="NCBIfam" id="TIGR00614">
    <property type="entry name" value="recQ_fam"/>
    <property type="match status" value="1"/>
</dbReference>
<dbReference type="GO" id="GO:0006260">
    <property type="term" value="P:DNA replication"/>
    <property type="evidence" value="ECO:0007669"/>
    <property type="project" value="UniProtKB-KW"/>
</dbReference>
<dbReference type="SUPFAM" id="SSF52540">
    <property type="entry name" value="P-loop containing nucleoside triphosphate hydrolases"/>
    <property type="match status" value="1"/>
</dbReference>
<evidence type="ECO:0000313" key="26">
    <source>
        <dbReference type="Proteomes" id="UP001347796"/>
    </source>
</evidence>
<feature type="region of interest" description="Disordered" evidence="21">
    <location>
        <begin position="147"/>
        <end position="166"/>
    </location>
</feature>
<organism evidence="25 26">
    <name type="scientific">Patella caerulea</name>
    <name type="common">Rayed Mediterranean limpet</name>
    <dbReference type="NCBI Taxonomy" id="87958"/>
    <lineage>
        <taxon>Eukaryota</taxon>
        <taxon>Metazoa</taxon>
        <taxon>Spiralia</taxon>
        <taxon>Lophotrochozoa</taxon>
        <taxon>Mollusca</taxon>
        <taxon>Gastropoda</taxon>
        <taxon>Patellogastropoda</taxon>
        <taxon>Patelloidea</taxon>
        <taxon>Patellidae</taxon>
        <taxon>Patella</taxon>
    </lineage>
</organism>
<dbReference type="InterPro" id="IPR044876">
    <property type="entry name" value="HRDC_dom_sf"/>
</dbReference>
<dbReference type="GO" id="GO:0046872">
    <property type="term" value="F:metal ion binding"/>
    <property type="evidence" value="ECO:0007669"/>
    <property type="project" value="UniProtKB-KW"/>
</dbReference>
<evidence type="ECO:0000313" key="25">
    <source>
        <dbReference type="EMBL" id="KAK6178985.1"/>
    </source>
</evidence>
<dbReference type="InterPro" id="IPR010997">
    <property type="entry name" value="HRDC-like_sf"/>
</dbReference>
<evidence type="ECO:0000256" key="6">
    <source>
        <dbReference type="ARBA" id="ARBA00022741"/>
    </source>
</evidence>
<feature type="region of interest" description="Disordered" evidence="21">
    <location>
        <begin position="1"/>
        <end position="59"/>
    </location>
</feature>
<protein>
    <recommendedName>
        <fullName evidence="20">RecQ-like DNA helicase BLM</fullName>
        <ecNumber evidence="17">5.6.2.4</ecNumber>
    </recommendedName>
    <alternativeName>
        <fullName evidence="18">DNA 3'-5' helicase BLM</fullName>
    </alternativeName>
</protein>
<dbReference type="Pfam" id="PF09382">
    <property type="entry name" value="RQC"/>
    <property type="match status" value="1"/>
</dbReference>
<comment type="caution">
    <text evidence="25">The sequence shown here is derived from an EMBL/GenBank/DDBJ whole genome shotgun (WGS) entry which is preliminary data.</text>
</comment>
<comment type="catalytic activity">
    <reaction evidence="16">
        <text>Couples ATP hydrolysis with the unwinding of duplex DNA by translocating in the 3'-5' direction.</text>
        <dbReference type="EC" id="5.6.2.4"/>
    </reaction>
</comment>
<feature type="domain" description="Helicase ATP-binding" evidence="23">
    <location>
        <begin position="702"/>
        <end position="877"/>
    </location>
</feature>
<dbReference type="GO" id="GO:0003677">
    <property type="term" value="F:DNA binding"/>
    <property type="evidence" value="ECO:0007669"/>
    <property type="project" value="UniProtKB-KW"/>
</dbReference>
<evidence type="ECO:0000256" key="3">
    <source>
        <dbReference type="ARBA" id="ARBA00005446"/>
    </source>
</evidence>
<sequence length="1440" mass="160561">MDQSGIVKKGGFTFKRSSSLSTNKVRSTNQPPPTLVNPFKSAECRNPNVSNKSSPNQGVQTSIKAFTNKVIPVAAVPPHRSPVKTNAPSIFSNNLRTIPPPTNPVSSIFIDEDDDDDFDFHTTPSQGVSIPPKAKPFPFTSNKFKIKNKAPTTTTRAPSPPMDLDDQEFNEIVSNIEVKTVPDTPSKHEQSAESEEEEEMMPASKRRRRFTRLDSDDDTNDSIGSNIQIVSDASNDAVITVSDKTSVASSGLPINQSETRSIVESDVIPLTDVSQHPLLKLNVTQVEDNDMCEMRYLLLSVTDEICDIVGKFRTDDLMSAAADDYDRLQKLLYIRKQVKEKGKNLNQPVIPNLKTNRTDVNKTVLSKITSVQKFDPPLSPVLSTSRNNSFNFSRRLPDTAVGNKSLVTSTAVKKTSVSRVTCGADSPIPCGDSFFEDDMELGNTQMTYMKGFKKPSSTSSSPSLSNMGRSPRNSTSPSANISNVSNRTLNRSAFNMSAVRAPGLMSSVSVNSNNSCNNQTASMFNSVNDSTLTSFSPSMNDTSNIAQDFQFDYSISRNNNPAVACSSVSNPQPNSKMDEFDSEMPDEYYAIEDFLDLEDEIEEECGNMSASTTINKMNTSLSKSVNKDTSVPSLNVSTCKAAKPALGQVDFSDDYNPSFAATDKDDGAEFDGQNFPHSREMYRVFRQAFGLKDFRRNQLQAMNAALLGKDTFILMPTGGGKSLCYQLPALVTKGVSVVISPLRALIQDQVQRLRSLDIRAASLSGDIDLAQSNQVYNLLYQREPGIQLLYVTPEKVSASSKLLSCFEHLYNRQLLDRFVIDEAHCVSQWGHDFRPDYKKLNLLRSKYRQVPMMALTATATPRVRKDIIHQLGMNDPKWFMQSFNRSNLKYLIKLKKPKAATKELQELIQTKFRGDIGVVYCLSRKECDNVASDLQKAGVHAVSYHAGLSDKQRFDIQEQWLYGDSKVICATIAFGMGIDKPDVRFVVHYSLPKSVEGYYQEAGRAGRDGHLAHCILFYNYSDVKRLRTMIQMDQNANYESKRVHLDNLFRMVAYCENVTDCRRSQILQYFGEHYFDRSKCNEYRGSVCDNCESKDSFTLRDVTDDAKVIVQAVQDLASQPRNKLTLLHFVELIKGSQNTKIMQLGHNKHKAHGICSAYSRQDAERLMRKLVIDGILMEDLQVTAMDMTACYIRPGMKVSQVLNGAIKVELQIHTNRKKLEMSKIGQEPQSDREKLTSECYKELLPIAKAIAREHGVFNYATIFTNTMLWQMAEKLPTSEEEMIEQIDLITSKKIQTYKVDRLLQVLANYKCLLPHIEDDRVSSNNKEDDDDMTSPYFNTDLHSNNGRQGAYGKGKKNFKRKRGGYKKAGGGKAGYKKAAGGAGNNSKSSFSQFKYKKKTPAKSKTSATTSSRPAANKKALGMMPVPQNRSFMGGGGSFMG</sequence>
<feature type="compositionally biased region" description="Polar residues" evidence="21">
    <location>
        <begin position="15"/>
        <end position="29"/>
    </location>
</feature>
<dbReference type="SMART" id="SM00487">
    <property type="entry name" value="DEXDc"/>
    <property type="match status" value="1"/>
</dbReference>
<keyword evidence="26" id="KW-1185">Reference proteome</keyword>
<dbReference type="Proteomes" id="UP001347796">
    <property type="component" value="Unassembled WGS sequence"/>
</dbReference>
<keyword evidence="13" id="KW-0234">DNA repair</keyword>
<evidence type="ECO:0000256" key="11">
    <source>
        <dbReference type="ARBA" id="ARBA00022840"/>
    </source>
</evidence>
<dbReference type="Pfam" id="PF00270">
    <property type="entry name" value="DEAD"/>
    <property type="match status" value="1"/>
</dbReference>
<evidence type="ECO:0000256" key="7">
    <source>
        <dbReference type="ARBA" id="ARBA00022763"/>
    </source>
</evidence>
<dbReference type="InterPro" id="IPR001650">
    <property type="entry name" value="Helicase_C-like"/>
</dbReference>
<dbReference type="PROSITE" id="PS50967">
    <property type="entry name" value="HRDC"/>
    <property type="match status" value="1"/>
</dbReference>
<keyword evidence="8" id="KW-0378">Hydrolase</keyword>
<dbReference type="Gene3D" id="1.10.150.80">
    <property type="entry name" value="HRDC domain"/>
    <property type="match status" value="1"/>
</dbReference>
<proteinExistence type="inferred from homology"/>
<dbReference type="InterPro" id="IPR036390">
    <property type="entry name" value="WH_DNA-bd_sf"/>
</dbReference>
<dbReference type="InterPro" id="IPR027417">
    <property type="entry name" value="P-loop_NTPase"/>
</dbReference>
<feature type="domain" description="HRDC" evidence="22">
    <location>
        <begin position="1233"/>
        <end position="1316"/>
    </location>
</feature>
<dbReference type="FunFam" id="1.10.10.10:FF:000495">
    <property type="entry name" value="RecQ family helicase MusN"/>
    <property type="match status" value="1"/>
</dbReference>
<dbReference type="GO" id="GO:0009378">
    <property type="term" value="F:four-way junction helicase activity"/>
    <property type="evidence" value="ECO:0007669"/>
    <property type="project" value="TreeGrafter"/>
</dbReference>
<dbReference type="InterPro" id="IPR014001">
    <property type="entry name" value="Helicase_ATP-bd"/>
</dbReference>
<dbReference type="InterPro" id="IPR002121">
    <property type="entry name" value="HRDC_dom"/>
</dbReference>
<dbReference type="GO" id="GO:0005694">
    <property type="term" value="C:chromosome"/>
    <property type="evidence" value="ECO:0007669"/>
    <property type="project" value="TreeGrafter"/>
</dbReference>
<evidence type="ECO:0000256" key="5">
    <source>
        <dbReference type="ARBA" id="ARBA00022723"/>
    </source>
</evidence>
<keyword evidence="5" id="KW-0479">Metal-binding</keyword>
<evidence type="ECO:0000256" key="9">
    <source>
        <dbReference type="ARBA" id="ARBA00022806"/>
    </source>
</evidence>
<feature type="region of interest" description="Disordered" evidence="21">
    <location>
        <begin position="450"/>
        <end position="486"/>
    </location>
</feature>
<keyword evidence="11" id="KW-0067">ATP-binding</keyword>
<comment type="catalytic activity">
    <reaction evidence="19">
        <text>ATP + H2O = ADP + phosphate + H(+)</text>
        <dbReference type="Rhea" id="RHEA:13065"/>
        <dbReference type="ChEBI" id="CHEBI:15377"/>
        <dbReference type="ChEBI" id="CHEBI:15378"/>
        <dbReference type="ChEBI" id="CHEBI:30616"/>
        <dbReference type="ChEBI" id="CHEBI:43474"/>
        <dbReference type="ChEBI" id="CHEBI:456216"/>
    </reaction>
</comment>
<dbReference type="InterPro" id="IPR018982">
    <property type="entry name" value="RQC_domain"/>
</dbReference>
<dbReference type="GO" id="GO:0005524">
    <property type="term" value="F:ATP binding"/>
    <property type="evidence" value="ECO:0007669"/>
    <property type="project" value="UniProtKB-KW"/>
</dbReference>